<evidence type="ECO:0000313" key="5">
    <source>
        <dbReference type="Proteomes" id="UP001253545"/>
    </source>
</evidence>
<gene>
    <name evidence="4" type="ORF">RM552_10065</name>
</gene>
<evidence type="ECO:0000256" key="2">
    <source>
        <dbReference type="ARBA" id="ARBA00022840"/>
    </source>
</evidence>
<dbReference type="GO" id="GO:0005524">
    <property type="term" value="F:ATP binding"/>
    <property type="evidence" value="ECO:0007669"/>
    <property type="project" value="UniProtKB-KW"/>
</dbReference>
<organism evidence="4 5">
    <name type="scientific">Glaciecola petra</name>
    <dbReference type="NCBI Taxonomy" id="3075602"/>
    <lineage>
        <taxon>Bacteria</taxon>
        <taxon>Pseudomonadati</taxon>
        <taxon>Pseudomonadota</taxon>
        <taxon>Gammaproteobacteria</taxon>
        <taxon>Alteromonadales</taxon>
        <taxon>Alteromonadaceae</taxon>
        <taxon>Glaciecola</taxon>
    </lineage>
</organism>
<keyword evidence="5" id="KW-1185">Reference proteome</keyword>
<dbReference type="InterPro" id="IPR003439">
    <property type="entry name" value="ABC_transporter-like_ATP-bd"/>
</dbReference>
<dbReference type="PROSITE" id="PS00211">
    <property type="entry name" value="ABC_TRANSPORTER_1"/>
    <property type="match status" value="1"/>
</dbReference>
<dbReference type="PROSITE" id="PS50893">
    <property type="entry name" value="ABC_TRANSPORTER_2"/>
    <property type="match status" value="1"/>
</dbReference>
<dbReference type="PANTHER" id="PTHR24220:SF611">
    <property type="entry name" value="ATP-BINDING COMPONENT OF ABC TRANSPORTER-RELATED"/>
    <property type="match status" value="1"/>
</dbReference>
<protein>
    <submittedName>
        <fullName evidence="4">ATP-binding cassette domain-containing protein</fullName>
    </submittedName>
</protein>
<keyword evidence="2 4" id="KW-0067">ATP-binding</keyword>
<dbReference type="Proteomes" id="UP001253545">
    <property type="component" value="Unassembled WGS sequence"/>
</dbReference>
<dbReference type="RefSeq" id="WP_311368703.1">
    <property type="nucleotide sequence ID" value="NZ_JAVRHX010000002.1"/>
</dbReference>
<feature type="domain" description="ABC transporter" evidence="3">
    <location>
        <begin position="6"/>
        <end position="260"/>
    </location>
</feature>
<dbReference type="EMBL" id="JAVRHX010000002">
    <property type="protein sequence ID" value="MDT0595189.1"/>
    <property type="molecule type" value="Genomic_DNA"/>
</dbReference>
<evidence type="ECO:0000313" key="4">
    <source>
        <dbReference type="EMBL" id="MDT0595189.1"/>
    </source>
</evidence>
<evidence type="ECO:0000256" key="1">
    <source>
        <dbReference type="ARBA" id="ARBA00022741"/>
    </source>
</evidence>
<dbReference type="Gene3D" id="3.40.50.300">
    <property type="entry name" value="P-loop containing nucleotide triphosphate hydrolases"/>
    <property type="match status" value="1"/>
</dbReference>
<dbReference type="InterPro" id="IPR015854">
    <property type="entry name" value="ABC_transpr_LolD-like"/>
</dbReference>
<dbReference type="InterPro" id="IPR017871">
    <property type="entry name" value="ABC_transporter-like_CS"/>
</dbReference>
<keyword evidence="1" id="KW-0547">Nucleotide-binding</keyword>
<dbReference type="InterPro" id="IPR003593">
    <property type="entry name" value="AAA+_ATPase"/>
</dbReference>
<proteinExistence type="predicted"/>
<dbReference type="SUPFAM" id="SSF52540">
    <property type="entry name" value="P-loop containing nucleoside triphosphate hydrolases"/>
    <property type="match status" value="1"/>
</dbReference>
<name>A0ABU2ZUC4_9ALTE</name>
<dbReference type="Pfam" id="PF00005">
    <property type="entry name" value="ABC_tran"/>
    <property type="match status" value="1"/>
</dbReference>
<accession>A0ABU2ZUC4</accession>
<sequence>MQNLAIDVKNISYSYTKSQKSAMKSSNILEIKAWQIEQGERIFLYGDSGSGKTTLLNLLCGILLPNEGAINLLGENISALSNSKRDSFRAQNIGVVFQRLNLINYLSVLNNIHLATYFANRFLNSFSSNGINNKQFINRARTLTDSLGLPDDVLTRHVSQLSVGQQQRVAIARALINAPKILLVDEPTSALDASARDAFMDVLLEMCNQQNTSLVFVSHDTSLGKHFDRKVDLMSLNEKFNGSEAIHAKTSDTSSFKEAK</sequence>
<comment type="caution">
    <text evidence="4">The sequence shown here is derived from an EMBL/GenBank/DDBJ whole genome shotgun (WGS) entry which is preliminary data.</text>
</comment>
<reference evidence="4 5" key="1">
    <citation type="submission" date="2023-09" db="EMBL/GenBank/DDBJ databases">
        <authorList>
            <person name="Rey-Velasco X."/>
        </authorList>
    </citation>
    <scope>NUCLEOTIDE SEQUENCE [LARGE SCALE GENOMIC DNA]</scope>
    <source>
        <strain evidence="4 5">P117</strain>
    </source>
</reference>
<dbReference type="PANTHER" id="PTHR24220">
    <property type="entry name" value="IMPORT ATP-BINDING PROTEIN"/>
    <property type="match status" value="1"/>
</dbReference>
<dbReference type="SMART" id="SM00382">
    <property type="entry name" value="AAA"/>
    <property type="match status" value="1"/>
</dbReference>
<evidence type="ECO:0000259" key="3">
    <source>
        <dbReference type="PROSITE" id="PS50893"/>
    </source>
</evidence>
<dbReference type="InterPro" id="IPR027417">
    <property type="entry name" value="P-loop_NTPase"/>
</dbReference>